<dbReference type="SUPFAM" id="SSF52058">
    <property type="entry name" value="L domain-like"/>
    <property type="match status" value="1"/>
</dbReference>
<evidence type="ECO:0000313" key="6">
    <source>
        <dbReference type="Proteomes" id="UP000008383"/>
    </source>
</evidence>
<evidence type="ECO:0000256" key="1">
    <source>
        <dbReference type="ARBA" id="ARBA00022614"/>
    </source>
</evidence>
<feature type="region of interest" description="Disordered" evidence="3">
    <location>
        <begin position="937"/>
        <end position="959"/>
    </location>
</feature>
<reference evidence="6" key="1">
    <citation type="journal article" date="2011" name="Genome Biol.">
        <title>Comparative and functional genomics provide insights into the pathogenicity of dermatophytic fungi.</title>
        <authorList>
            <person name="Burmester A."/>
            <person name="Shelest E."/>
            <person name="Gloeckner G."/>
            <person name="Heddergott C."/>
            <person name="Schindler S."/>
            <person name="Staib P."/>
            <person name="Heidel A."/>
            <person name="Felder M."/>
            <person name="Petzold A."/>
            <person name="Szafranski K."/>
            <person name="Feuermann M."/>
            <person name="Pedruzzi I."/>
            <person name="Priebe S."/>
            <person name="Groth M."/>
            <person name="Winkler R."/>
            <person name="Li W."/>
            <person name="Kniemeyer O."/>
            <person name="Schroeckh V."/>
            <person name="Hertweck C."/>
            <person name="Hube B."/>
            <person name="White T.C."/>
            <person name="Platzer M."/>
            <person name="Guthke R."/>
            <person name="Heitman J."/>
            <person name="Woestemeyer J."/>
            <person name="Zipfel P.F."/>
            <person name="Monod M."/>
            <person name="Brakhage A.A."/>
        </authorList>
    </citation>
    <scope>NUCLEOTIDE SEQUENCE [LARGE SCALE GENOMIC DNA]</scope>
    <source>
        <strain evidence="6">HKI 0517</strain>
    </source>
</reference>
<feature type="region of interest" description="Disordered" evidence="3">
    <location>
        <begin position="271"/>
        <end position="382"/>
    </location>
</feature>
<protein>
    <recommendedName>
        <fullName evidence="4">Disease resistance R13L4/SHOC-2-like LRR domain-containing protein</fullName>
    </recommendedName>
</protein>
<feature type="compositionally biased region" description="Polar residues" evidence="3">
    <location>
        <begin position="338"/>
        <end position="354"/>
    </location>
</feature>
<dbReference type="PANTHER" id="PTHR48051:SF54">
    <property type="entry name" value="LEUCINE-RICH REPEAT-CONTAINING PROTEIN"/>
    <property type="match status" value="1"/>
</dbReference>
<dbReference type="GO" id="GO:0005737">
    <property type="term" value="C:cytoplasm"/>
    <property type="evidence" value="ECO:0007669"/>
    <property type="project" value="TreeGrafter"/>
</dbReference>
<feature type="compositionally biased region" description="Low complexity" evidence="3">
    <location>
        <begin position="945"/>
        <end position="956"/>
    </location>
</feature>
<dbReference type="Pfam" id="PF10428">
    <property type="entry name" value="SOG2"/>
    <property type="match status" value="1"/>
</dbReference>
<dbReference type="EMBL" id="ACYE01000183">
    <property type="protein sequence ID" value="EFE41735.1"/>
    <property type="molecule type" value="Genomic_DNA"/>
</dbReference>
<dbReference type="HOGENOM" id="CLU_005610_1_0_1"/>
<dbReference type="Gene3D" id="3.80.10.10">
    <property type="entry name" value="Ribonuclease Inhibitor"/>
    <property type="match status" value="1"/>
</dbReference>
<sequence>MSRMDDTVRPHRPHRTDTSNEIKEPTYARTGSPNNGNSSRDEVSTRPHKPAPSKLLAEDLIIELAQRAVDSGIQDTKRSLAGSEAVEGVVRPKLTIDLGHANIARVPEAVVNIIKDEVASRLLTKEKIYIFFRLSLSNNHIDRIPSRFSECIHLRYLNIRANNFTEFPRVVYSLTFLEILDLSRNKITKLPEEVRNLSSLRVFSIMQNFLEDLPSQLADMSKLQVIKVSGNPLNSSLKAVLELREADVNHLEMADNEKDSAITTELKRFLKSRRAAASPEPEYHDQSETTEPPRPPKRGNRFPVIPRSNGTDSTSGSRSPSLSRPPPIPTRSHHRMASGQSGLIHRSNTLASVSERNRSNSEGFIAGSGTSRNKRMGLISRKNTDLGTLDEMRPYRNSHLRGLSHGSLLRSQRGGMPNDGSNSSSPSSPMDRRRLKDGFVHRLSSLPEQRVKTTTKNPVVNSARSVLYALYQIHPHISSLINVIKAEEYRRSSLEIVFYNATTHLDQLNEALQNIGDADLQDKEVAKRVTESVKQECATCITAYTHVGTQLRANVAKAVALSDPKYIRTLLLMIYGSLIELRNAYAVFNVKPKPRRSKMAKKLSITTTNQPMSKFIPERESEPSVTPTRERPPTSRRLRSETTVHLPPIAPFPTALPPFTPHPPGHPSHSAHPTAPPLTIGGRSRSSSRSNAFLHSSGTSSIANTPRSGESFNLLQTPVNNRINPVTGLDEIEEDRIFEKIFIQLSSAYKATLQAVPLAAQQFSQCLKAAEESRAPQHLRNLCRKLLGRCRSCVDVADALDNRLSNMKLKEPGGNLRNQREFWHLCKTFIQTFVELVLDIREAKTFCLLPSEIVATLRIVQKTIREAGRLIDTSPWSYLAELHTSNPSNAVSQPQPNGHLHYSNSSTLIVSQSGLVNGSSPQSATVPATPLSAALGPAAQATVPTTTTSSNTSNTSGDRMFAGDVFQRADLLLSMAPSAPLFYRR</sequence>
<dbReference type="PANTHER" id="PTHR48051">
    <property type="match status" value="1"/>
</dbReference>
<dbReference type="InterPro" id="IPR001611">
    <property type="entry name" value="Leu-rich_rpt"/>
</dbReference>
<dbReference type="OrthoDB" id="1394818at2759"/>
<feature type="region of interest" description="Disordered" evidence="3">
    <location>
        <begin position="1"/>
        <end position="51"/>
    </location>
</feature>
<feature type="domain" description="Disease resistance R13L4/SHOC-2-like LRR" evidence="4">
    <location>
        <begin position="149"/>
        <end position="268"/>
    </location>
</feature>
<feature type="region of interest" description="Disordered" evidence="3">
    <location>
        <begin position="398"/>
        <end position="433"/>
    </location>
</feature>
<dbReference type="PROSITE" id="PS51450">
    <property type="entry name" value="LRR"/>
    <property type="match status" value="1"/>
</dbReference>
<keyword evidence="1" id="KW-0433">Leucine-rich repeat</keyword>
<feature type="compositionally biased region" description="Low complexity" evidence="3">
    <location>
        <begin position="400"/>
        <end position="429"/>
    </location>
</feature>
<evidence type="ECO:0000313" key="5">
    <source>
        <dbReference type="EMBL" id="EFE41735.1"/>
    </source>
</evidence>
<dbReference type="GeneID" id="9580900"/>
<feature type="compositionally biased region" description="Basic and acidic residues" evidence="3">
    <location>
        <begin position="616"/>
        <end position="642"/>
    </location>
</feature>
<gene>
    <name evidence="5" type="ORF">TRV_03564</name>
</gene>
<dbReference type="AlphaFoldDB" id="D4D8X6"/>
<dbReference type="Pfam" id="PF23598">
    <property type="entry name" value="LRR_14"/>
    <property type="match status" value="1"/>
</dbReference>
<dbReference type="RefSeq" id="XP_003022353.1">
    <property type="nucleotide sequence ID" value="XM_003022307.1"/>
</dbReference>
<proteinExistence type="predicted"/>
<keyword evidence="2" id="KW-0677">Repeat</keyword>
<name>D4D8X6_TRIVH</name>
<feature type="region of interest" description="Disordered" evidence="3">
    <location>
        <begin position="596"/>
        <end position="709"/>
    </location>
</feature>
<dbReference type="KEGG" id="tve:TRV_03564"/>
<feature type="compositionally biased region" description="Pro residues" evidence="3">
    <location>
        <begin position="648"/>
        <end position="666"/>
    </location>
</feature>
<dbReference type="Proteomes" id="UP000008383">
    <property type="component" value="Unassembled WGS sequence"/>
</dbReference>
<feature type="compositionally biased region" description="Basic and acidic residues" evidence="3">
    <location>
        <begin position="1"/>
        <end position="26"/>
    </location>
</feature>
<feature type="compositionally biased region" description="Polar residues" evidence="3">
    <location>
        <begin position="29"/>
        <end position="38"/>
    </location>
</feature>
<comment type="caution">
    <text evidence="5">The sequence shown here is derived from an EMBL/GenBank/DDBJ whole genome shotgun (WGS) entry which is preliminary data.</text>
</comment>
<evidence type="ECO:0000256" key="2">
    <source>
        <dbReference type="ARBA" id="ARBA00022737"/>
    </source>
</evidence>
<dbReference type="InterPro" id="IPR003591">
    <property type="entry name" value="Leu-rich_rpt_typical-subtyp"/>
</dbReference>
<dbReference type="SMART" id="SM00369">
    <property type="entry name" value="LRR_TYP"/>
    <property type="match status" value="3"/>
</dbReference>
<dbReference type="InterPro" id="IPR032675">
    <property type="entry name" value="LRR_dom_sf"/>
</dbReference>
<feature type="compositionally biased region" description="Polar residues" evidence="3">
    <location>
        <begin position="691"/>
        <end position="709"/>
    </location>
</feature>
<feature type="compositionally biased region" description="Low complexity" evidence="3">
    <location>
        <begin position="311"/>
        <end position="322"/>
    </location>
</feature>
<dbReference type="InterPro" id="IPR019487">
    <property type="entry name" value="RAM_signalling_pathway_SOG2"/>
</dbReference>
<accession>D4D8X6</accession>
<dbReference type="InterPro" id="IPR055414">
    <property type="entry name" value="LRR_R13L4/SHOC2-like"/>
</dbReference>
<evidence type="ECO:0000256" key="3">
    <source>
        <dbReference type="SAM" id="MobiDB-lite"/>
    </source>
</evidence>
<evidence type="ECO:0000259" key="4">
    <source>
        <dbReference type="Pfam" id="PF23598"/>
    </source>
</evidence>
<keyword evidence="6" id="KW-1185">Reference proteome</keyword>
<organism evidence="5 6">
    <name type="scientific">Trichophyton verrucosum (strain HKI 0517)</name>
    <dbReference type="NCBI Taxonomy" id="663202"/>
    <lineage>
        <taxon>Eukaryota</taxon>
        <taxon>Fungi</taxon>
        <taxon>Dikarya</taxon>
        <taxon>Ascomycota</taxon>
        <taxon>Pezizomycotina</taxon>
        <taxon>Eurotiomycetes</taxon>
        <taxon>Eurotiomycetidae</taxon>
        <taxon>Onygenales</taxon>
        <taxon>Arthrodermataceae</taxon>
        <taxon>Trichophyton</taxon>
    </lineage>
</organism>
<dbReference type="InterPro" id="IPR050216">
    <property type="entry name" value="LRR_domain-containing"/>
</dbReference>